<keyword evidence="3" id="KW-1185">Reference proteome</keyword>
<feature type="compositionally biased region" description="Low complexity" evidence="1">
    <location>
        <begin position="72"/>
        <end position="93"/>
    </location>
</feature>
<proteinExistence type="predicted"/>
<evidence type="ECO:0000256" key="1">
    <source>
        <dbReference type="SAM" id="MobiDB-lite"/>
    </source>
</evidence>
<dbReference type="RefSeq" id="WP_269041728.1">
    <property type="nucleotide sequence ID" value="NZ_CP114040.1"/>
</dbReference>
<evidence type="ECO:0008006" key="4">
    <source>
        <dbReference type="Google" id="ProtNLM"/>
    </source>
</evidence>
<evidence type="ECO:0000313" key="3">
    <source>
        <dbReference type="Proteomes" id="UP001164459"/>
    </source>
</evidence>
<feature type="region of interest" description="Disordered" evidence="1">
    <location>
        <begin position="23"/>
        <end position="138"/>
    </location>
</feature>
<dbReference type="Proteomes" id="UP001164459">
    <property type="component" value="Chromosome"/>
</dbReference>
<evidence type="ECO:0000313" key="2">
    <source>
        <dbReference type="EMBL" id="WAS99367.1"/>
    </source>
</evidence>
<reference evidence="2" key="1">
    <citation type="submission" date="2022-11" db="EMBL/GenBank/DDBJ databases">
        <title>Minimal conservation of predation-associated metabolite biosynthetic gene clusters underscores biosynthetic potential of Myxococcota including descriptions for ten novel species: Archangium lansinium sp. nov., Myxococcus landrumus sp. nov., Nannocystis bai.</title>
        <authorList>
            <person name="Ahearne A."/>
            <person name="Stevens C."/>
            <person name="Dowd S."/>
        </authorList>
    </citation>
    <scope>NUCLEOTIDE SEQUENCE</scope>
    <source>
        <strain evidence="2">Fl3</strain>
    </source>
</reference>
<protein>
    <recommendedName>
        <fullName evidence="4">Lipoprotein</fullName>
    </recommendedName>
</protein>
<feature type="compositionally biased region" description="Pro residues" evidence="1">
    <location>
        <begin position="57"/>
        <end position="71"/>
    </location>
</feature>
<dbReference type="EMBL" id="CP114040">
    <property type="protein sequence ID" value="WAS99367.1"/>
    <property type="molecule type" value="Genomic_DNA"/>
</dbReference>
<name>A0ABY7HJA2_9BACT</name>
<organism evidence="2 3">
    <name type="scientific">Nannocystis punicea</name>
    <dbReference type="NCBI Taxonomy" id="2995304"/>
    <lineage>
        <taxon>Bacteria</taxon>
        <taxon>Pseudomonadati</taxon>
        <taxon>Myxococcota</taxon>
        <taxon>Polyangia</taxon>
        <taxon>Nannocystales</taxon>
        <taxon>Nannocystaceae</taxon>
        <taxon>Nannocystis</taxon>
    </lineage>
</organism>
<accession>A0ABY7HJA2</accession>
<gene>
    <name evidence="2" type="ORF">O0S08_24835</name>
</gene>
<dbReference type="PROSITE" id="PS51257">
    <property type="entry name" value="PROKAR_LIPOPROTEIN"/>
    <property type="match status" value="1"/>
</dbReference>
<sequence length="578" mass="61520">MSTRRLLLGLALLGACDRRDAADLEHASDTPAPIPVPAPGSAATDPLPASPDSLPVSPDPADPGTAPPPTPTDAASSTVAPAAAPNTASSTVVPAAPPTLAKIPPDRRCGEAGEQPTELPPDLARGRVPAGKASLRPGDKRTLGKAVLHYDPDAWIGTRKAGHRGPALRIEIDRAEVGPHDPWGAHEDLHPDQEHHTFVGPYRFDLRTGPGDPPRRVDVTVSREVCPPAADMPAAAATRSFWLSTEAIRTYTYDLAGELLQFNLDARGDAPRLDISDLGYRHSLAPVPDRVRRFRVGSHFVTLDRVVPGPGTRHDGAWKADGDAHLHVRVRIDPAAALPQPAPVAATDPCGLSPVRTTVPAALTRMPALQPARTLDVGKELALGPITYKYVTLEIPARGHGPYREEAEQMPLLQVFGGALGGLSISHVRNSPRIVRLGQELVRVEADGQGDRVRLRRTAVTCPHERKLPALQTPVYVWLSALGQTLVTVPGRGTIPLSLQLYTEISGPGLSIGSENAHLSRPLRPDSSAAYTIDDWLVELVDVVPGPDTTHDGQIWQSSGLLPVAHVQLKLTPQPDGP</sequence>